<organism evidence="1 2">
    <name type="scientific">Rhamnella rubrinervis</name>
    <dbReference type="NCBI Taxonomy" id="2594499"/>
    <lineage>
        <taxon>Eukaryota</taxon>
        <taxon>Viridiplantae</taxon>
        <taxon>Streptophyta</taxon>
        <taxon>Embryophyta</taxon>
        <taxon>Tracheophyta</taxon>
        <taxon>Spermatophyta</taxon>
        <taxon>Magnoliopsida</taxon>
        <taxon>eudicotyledons</taxon>
        <taxon>Gunneridae</taxon>
        <taxon>Pentapetalae</taxon>
        <taxon>rosids</taxon>
        <taxon>fabids</taxon>
        <taxon>Rosales</taxon>
        <taxon>Rhamnaceae</taxon>
        <taxon>rhamnoid group</taxon>
        <taxon>Rhamneae</taxon>
        <taxon>Rhamnella</taxon>
    </lineage>
</organism>
<sequence>MTDLLLPIKQKLHGKVAIVPSGTSGLGEVTASYFVNHGSRAVVKADVQDKRSKRSCIDRSRPLHIHSLRCNRRGPGQLTGRLHSLFVRLARHHVQQRRHRNSRKATRYRLGHVSVGQDLRRERKRHGRVC</sequence>
<reference evidence="1" key="1">
    <citation type="submission" date="2020-03" db="EMBL/GenBank/DDBJ databases">
        <title>A high-quality chromosome-level genome assembly of a woody plant with both climbing and erect habits, Rhamnella rubrinervis.</title>
        <authorList>
            <person name="Lu Z."/>
            <person name="Yang Y."/>
            <person name="Zhu X."/>
            <person name="Sun Y."/>
        </authorList>
    </citation>
    <scope>NUCLEOTIDE SEQUENCE</scope>
    <source>
        <strain evidence="1">BYM</strain>
        <tissue evidence="1">Leaf</tissue>
    </source>
</reference>
<name>A0A8K0GX26_9ROSA</name>
<dbReference type="EMBL" id="VOIH02000009">
    <property type="protein sequence ID" value="KAF3437725.1"/>
    <property type="molecule type" value="Genomic_DNA"/>
</dbReference>
<evidence type="ECO:0000313" key="1">
    <source>
        <dbReference type="EMBL" id="KAF3437725.1"/>
    </source>
</evidence>
<proteinExistence type="predicted"/>
<dbReference type="Proteomes" id="UP000796880">
    <property type="component" value="Unassembled WGS sequence"/>
</dbReference>
<protein>
    <submittedName>
        <fullName evidence="1">Uncharacterized protein</fullName>
    </submittedName>
</protein>
<comment type="caution">
    <text evidence="1">The sequence shown here is derived from an EMBL/GenBank/DDBJ whole genome shotgun (WGS) entry which is preliminary data.</text>
</comment>
<accession>A0A8K0GX26</accession>
<keyword evidence="2" id="KW-1185">Reference proteome</keyword>
<evidence type="ECO:0000313" key="2">
    <source>
        <dbReference type="Proteomes" id="UP000796880"/>
    </source>
</evidence>
<dbReference type="OrthoDB" id="294295at2759"/>
<gene>
    <name evidence="1" type="ORF">FNV43_RR20481</name>
</gene>
<dbReference type="AlphaFoldDB" id="A0A8K0GX26"/>